<evidence type="ECO:0000256" key="1">
    <source>
        <dbReference type="SAM" id="Phobius"/>
    </source>
</evidence>
<keyword evidence="1" id="KW-1133">Transmembrane helix</keyword>
<accession>A0ABN1QBP7</accession>
<feature type="transmembrane region" description="Helical" evidence="1">
    <location>
        <begin position="48"/>
        <end position="69"/>
    </location>
</feature>
<proteinExistence type="predicted"/>
<dbReference type="Proteomes" id="UP001499967">
    <property type="component" value="Unassembled WGS sequence"/>
</dbReference>
<reference evidence="2 3" key="1">
    <citation type="journal article" date="2019" name="Int. J. Syst. Evol. Microbiol.">
        <title>The Global Catalogue of Microorganisms (GCM) 10K type strain sequencing project: providing services to taxonomists for standard genome sequencing and annotation.</title>
        <authorList>
            <consortium name="The Broad Institute Genomics Platform"/>
            <consortium name="The Broad Institute Genome Sequencing Center for Infectious Disease"/>
            <person name="Wu L."/>
            <person name="Ma J."/>
        </authorList>
    </citation>
    <scope>NUCLEOTIDE SEQUENCE [LARGE SCALE GENOMIC DNA]</scope>
    <source>
        <strain evidence="2 3">JCM 11117</strain>
    </source>
</reference>
<gene>
    <name evidence="2" type="ORF">GCM10009559_35360</name>
</gene>
<evidence type="ECO:0008006" key="4">
    <source>
        <dbReference type="Google" id="ProtNLM"/>
    </source>
</evidence>
<dbReference type="RefSeq" id="WP_343942530.1">
    <property type="nucleotide sequence ID" value="NZ_BAAAHP010000099.1"/>
</dbReference>
<keyword evidence="3" id="KW-1185">Reference proteome</keyword>
<evidence type="ECO:0000313" key="2">
    <source>
        <dbReference type="EMBL" id="GAA0940411.1"/>
    </source>
</evidence>
<organism evidence="2 3">
    <name type="scientific">Pseudonocardia zijingensis</name>
    <dbReference type="NCBI Taxonomy" id="153376"/>
    <lineage>
        <taxon>Bacteria</taxon>
        <taxon>Bacillati</taxon>
        <taxon>Actinomycetota</taxon>
        <taxon>Actinomycetes</taxon>
        <taxon>Pseudonocardiales</taxon>
        <taxon>Pseudonocardiaceae</taxon>
        <taxon>Pseudonocardia</taxon>
    </lineage>
</organism>
<comment type="caution">
    <text evidence="2">The sequence shown here is derived from an EMBL/GenBank/DDBJ whole genome shotgun (WGS) entry which is preliminary data.</text>
</comment>
<keyword evidence="1" id="KW-0812">Transmembrane</keyword>
<keyword evidence="1" id="KW-0472">Membrane</keyword>
<protein>
    <recommendedName>
        <fullName evidence="4">DUF485 domain-containing protein</fullName>
    </recommendedName>
</protein>
<evidence type="ECO:0000313" key="3">
    <source>
        <dbReference type="Proteomes" id="UP001499967"/>
    </source>
</evidence>
<name>A0ABN1QBP7_9PSEU</name>
<sequence>MKQRRRVAVTSPQTRVALARGRTGVRAAPPHLAPADAERARRIHRRQLRYALTVLALLGALLLGLPLLLAGAPALDTVRVAGIPVSWLAVGVLPFPLMALLAGWQLRKAERAERATGSGAQAGHRAVR</sequence>
<feature type="transmembrane region" description="Helical" evidence="1">
    <location>
        <begin position="81"/>
        <end position="104"/>
    </location>
</feature>
<dbReference type="EMBL" id="BAAAHP010000099">
    <property type="protein sequence ID" value="GAA0940411.1"/>
    <property type="molecule type" value="Genomic_DNA"/>
</dbReference>